<protein>
    <recommendedName>
        <fullName evidence="3">RIC1 C-terminal alpha solenoid region domain-containing protein</fullName>
    </recommendedName>
</protein>
<comment type="subcellular location">
    <subcellularLocation>
        <location evidence="1">Membrane</location>
    </subcellularLocation>
</comment>
<keyword evidence="5" id="KW-1185">Reference proteome</keyword>
<evidence type="ECO:0000259" key="3">
    <source>
        <dbReference type="Pfam" id="PF07064"/>
    </source>
</evidence>
<sequence length="1106" mass="122296">MYIAYGWPMVTETGGDSGECSTSSTSEGGGVLGLVAAGKVTVVVKEGSIQVWSRGKKGRVKLGSFEATEGDRKQEGSFTKAAWNAKQQALVVLTQRGTIYVFNLVENARKEAVPPTVSSSIGQKFSSVLITVRAQFQCSTIRPSALLLDEKTILLGCSDGELVAYNWDGYQKAKLLLLPPSKGYEGDNALENPQCVTQLQYCKSKRMMLIALKNGMCALYTFSGEGLRLKSSSSSFCWIVAPRSEVITSVALSPMSHALAIGTQCGNVHLYAINADLSYHKLRTLSLAEWGYTGQTSGVVQAIEWTEDSKVMAVLWEKAGLSVWTSFGCRLMYHLEGRGRGHKSHTREGGSGGAKRVLCWSPEGLQLLANSKEDPSKLLTFSFARVALNSTPMHASQNTMLSVPAACLLGDDRVLCIFGSDVVGNTEKPVLQHLMLPQTYVAANWPAKELAVSRDSTDIAVSGERGVVLYNMKQKRWRMFGDVNQEAEIKCHSLTWVQDIIMLCVTSCKKRPSYFEDPSGQHVQNSVQLRFYPKYHLDATSLLVTKRLNSVPRAMNSHENCIIVLSGEIGKLEAAVLRVVVEGKLDPSARPKARVEIVKEVCIVTMRPVPITVSFVPSPAKGGSAPKACIILHMDGQLCHLDLETGSEKGILDKVEHFWADSWESFNKGLMWTYGARGINILDIERVLHLVCENKMVGTDIQDTDLELEFDKEVYPLSLCPNINSIVGISQHCSNIPSDRSHGFSPMPKTQPLLSPLVRYLLNQGAKEEARKLISRSTRHPHFSHSLEWLVFTVLEKEYSMLEAEREIKGANNKSLYTLEGVIDLIQDFSIFVDVVVRVARKIDPVHWKLLFSQSGKPCALFEKALEYRSYSTAAGFLVIVETIEGPDLGQECALNLLQETLQEGEYDLTGELVRFLVRSARDMMSNAQQEKENEGSWFGQIFGSFTPLSSTNERERLLKAAVHKFLSTHAAALIASRRLQDLATFIHKSGFDIVPLLMEEKNGVAKLTSFKQAIKEIESAFVASGDTSRLISLADSELLLEAFRAAGLTEWVIVLATILRRSPLLLNMFRDDRALWSVFIKNLQEDSSYSDLLKELEAGMVAGPF</sequence>
<dbReference type="InterPro" id="IPR036322">
    <property type="entry name" value="WD40_repeat_dom_sf"/>
</dbReference>
<feature type="domain" description="RIC1 C-terminal alpha solenoid region" evidence="3">
    <location>
        <begin position="757"/>
        <end position="929"/>
    </location>
</feature>
<dbReference type="GO" id="GO:0000139">
    <property type="term" value="C:Golgi membrane"/>
    <property type="evidence" value="ECO:0007669"/>
    <property type="project" value="TreeGrafter"/>
</dbReference>
<evidence type="ECO:0000313" key="5">
    <source>
        <dbReference type="Proteomes" id="UP000316726"/>
    </source>
</evidence>
<dbReference type="STRING" id="1764295.A0A5B8MT74"/>
<dbReference type="Pfam" id="PF07064">
    <property type="entry name" value="RIC1"/>
    <property type="match status" value="1"/>
</dbReference>
<dbReference type="Proteomes" id="UP000316726">
    <property type="component" value="Chromosome 10"/>
</dbReference>
<proteinExistence type="predicted"/>
<dbReference type="OrthoDB" id="568509at2759"/>
<dbReference type="GO" id="GO:0005829">
    <property type="term" value="C:cytosol"/>
    <property type="evidence" value="ECO:0007669"/>
    <property type="project" value="TreeGrafter"/>
</dbReference>
<dbReference type="Gene3D" id="2.130.10.10">
    <property type="entry name" value="YVTN repeat-like/Quinoprotein amine dehydrogenase"/>
    <property type="match status" value="1"/>
</dbReference>
<evidence type="ECO:0000313" key="4">
    <source>
        <dbReference type="EMBL" id="QDZ23517.1"/>
    </source>
</evidence>
<dbReference type="InterPro" id="IPR040096">
    <property type="entry name" value="Ric1"/>
</dbReference>
<organism evidence="4 5">
    <name type="scientific">Chloropicon primus</name>
    <dbReference type="NCBI Taxonomy" id="1764295"/>
    <lineage>
        <taxon>Eukaryota</taxon>
        <taxon>Viridiplantae</taxon>
        <taxon>Chlorophyta</taxon>
        <taxon>Chloropicophyceae</taxon>
        <taxon>Chloropicales</taxon>
        <taxon>Chloropicaceae</taxon>
        <taxon>Chloropicon</taxon>
    </lineage>
</organism>
<gene>
    <name evidence="4" type="ORF">A3770_10p60350</name>
</gene>
<name>A0A5B8MT74_9CHLO</name>
<dbReference type="PANTHER" id="PTHR22746">
    <property type="entry name" value="RAB6A-GEF COMPLEX PARTNER PROTEIN 1"/>
    <property type="match status" value="1"/>
</dbReference>
<dbReference type="PANTHER" id="PTHR22746:SF10">
    <property type="entry name" value="GUANINE NUCLEOTIDE EXCHANGE FACTOR SUBUNIT RIC1"/>
    <property type="match status" value="1"/>
</dbReference>
<dbReference type="GO" id="GO:0042147">
    <property type="term" value="P:retrograde transport, endosome to Golgi"/>
    <property type="evidence" value="ECO:0007669"/>
    <property type="project" value="TreeGrafter"/>
</dbReference>
<dbReference type="GO" id="GO:0034066">
    <property type="term" value="C:Ric1-Rgp1 guanyl-nucleotide exchange factor complex"/>
    <property type="evidence" value="ECO:0007669"/>
    <property type="project" value="InterPro"/>
</dbReference>
<accession>A0A5B8MT74</accession>
<reference evidence="4 5" key="1">
    <citation type="submission" date="2018-07" db="EMBL/GenBank/DDBJ databases">
        <title>The complete nuclear genome of the prasinophyte Chloropicon primus (CCMP1205).</title>
        <authorList>
            <person name="Pombert J.-F."/>
            <person name="Otis C."/>
            <person name="Turmel M."/>
            <person name="Lemieux C."/>
        </authorList>
    </citation>
    <scope>NUCLEOTIDE SEQUENCE [LARGE SCALE GENOMIC DNA]</scope>
    <source>
        <strain evidence="4 5">CCMP1205</strain>
    </source>
</reference>
<keyword evidence="2" id="KW-0472">Membrane</keyword>
<dbReference type="AlphaFoldDB" id="A0A5B8MT74"/>
<evidence type="ECO:0000256" key="2">
    <source>
        <dbReference type="ARBA" id="ARBA00023136"/>
    </source>
</evidence>
<dbReference type="InterPro" id="IPR009771">
    <property type="entry name" value="RIC1_C"/>
</dbReference>
<dbReference type="SUPFAM" id="SSF50978">
    <property type="entry name" value="WD40 repeat-like"/>
    <property type="match status" value="1"/>
</dbReference>
<dbReference type="InterPro" id="IPR015943">
    <property type="entry name" value="WD40/YVTN_repeat-like_dom_sf"/>
</dbReference>
<dbReference type="GO" id="GO:0006886">
    <property type="term" value="P:intracellular protein transport"/>
    <property type="evidence" value="ECO:0007669"/>
    <property type="project" value="InterPro"/>
</dbReference>
<dbReference type="EMBL" id="CP031043">
    <property type="protein sequence ID" value="QDZ23517.1"/>
    <property type="molecule type" value="Genomic_DNA"/>
</dbReference>
<dbReference type="Pfam" id="PF25440">
    <property type="entry name" value="Beta-prop_RIC1_2nd"/>
    <property type="match status" value="1"/>
</dbReference>
<evidence type="ECO:0000256" key="1">
    <source>
        <dbReference type="ARBA" id="ARBA00004370"/>
    </source>
</evidence>